<dbReference type="Gene3D" id="3.80.10.10">
    <property type="entry name" value="Ribonuclease Inhibitor"/>
    <property type="match status" value="1"/>
</dbReference>
<dbReference type="InterPro" id="IPR044974">
    <property type="entry name" value="Disease_R_plants"/>
</dbReference>
<reference evidence="5 6" key="1">
    <citation type="journal article" date="2024" name="G3 (Bethesda)">
        <title>Genome assembly of Hibiscus sabdariffa L. provides insights into metabolisms of medicinal natural products.</title>
        <authorList>
            <person name="Kim T."/>
        </authorList>
    </citation>
    <scope>NUCLEOTIDE SEQUENCE [LARGE SCALE GENOMIC DNA]</scope>
    <source>
        <strain evidence="5">TK-2024</strain>
        <tissue evidence="5">Old leaves</tissue>
    </source>
</reference>
<organism evidence="5 6">
    <name type="scientific">Hibiscus sabdariffa</name>
    <name type="common">roselle</name>
    <dbReference type="NCBI Taxonomy" id="183260"/>
    <lineage>
        <taxon>Eukaryota</taxon>
        <taxon>Viridiplantae</taxon>
        <taxon>Streptophyta</taxon>
        <taxon>Embryophyta</taxon>
        <taxon>Tracheophyta</taxon>
        <taxon>Spermatophyta</taxon>
        <taxon>Magnoliopsida</taxon>
        <taxon>eudicotyledons</taxon>
        <taxon>Gunneridae</taxon>
        <taxon>Pentapetalae</taxon>
        <taxon>rosids</taxon>
        <taxon>malvids</taxon>
        <taxon>Malvales</taxon>
        <taxon>Malvaceae</taxon>
        <taxon>Malvoideae</taxon>
        <taxon>Hibiscus</taxon>
    </lineage>
</organism>
<dbReference type="SUPFAM" id="SSF52540">
    <property type="entry name" value="P-loop containing nucleoside triphosphate hydrolases"/>
    <property type="match status" value="1"/>
</dbReference>
<dbReference type="SUPFAM" id="SSF52058">
    <property type="entry name" value="L domain-like"/>
    <property type="match status" value="1"/>
</dbReference>
<feature type="domain" description="Disease resistance protein winged helix" evidence="4">
    <location>
        <begin position="194"/>
        <end position="253"/>
    </location>
</feature>
<evidence type="ECO:0000256" key="1">
    <source>
        <dbReference type="ARBA" id="ARBA00022737"/>
    </source>
</evidence>
<dbReference type="PANTHER" id="PTHR23155">
    <property type="entry name" value="DISEASE RESISTANCE PROTEIN RP"/>
    <property type="match status" value="1"/>
</dbReference>
<dbReference type="PANTHER" id="PTHR23155:SF1185">
    <property type="entry name" value="DISEASE RESISTANCE RPP8-LIKE PROTEIN 3-RELATED"/>
    <property type="match status" value="1"/>
</dbReference>
<dbReference type="Proteomes" id="UP001396334">
    <property type="component" value="Unassembled WGS sequence"/>
</dbReference>
<name>A0ABR2PVS0_9ROSI</name>
<dbReference type="EMBL" id="JBBPBN010000050">
    <property type="protein sequence ID" value="KAK8992357.1"/>
    <property type="molecule type" value="Genomic_DNA"/>
</dbReference>
<keyword evidence="2" id="KW-0611">Plant defense</keyword>
<evidence type="ECO:0008006" key="7">
    <source>
        <dbReference type="Google" id="ProtNLM"/>
    </source>
</evidence>
<dbReference type="Pfam" id="PF00931">
    <property type="entry name" value="NB-ARC"/>
    <property type="match status" value="1"/>
</dbReference>
<evidence type="ECO:0000259" key="3">
    <source>
        <dbReference type="Pfam" id="PF00931"/>
    </source>
</evidence>
<dbReference type="InterPro" id="IPR042197">
    <property type="entry name" value="Apaf_helical"/>
</dbReference>
<proteinExistence type="predicted"/>
<sequence length="583" mass="66843">MALSAVSSAVTTIGELIAKEAISLWGVQDKVNRLQNELKRMVWGRPRCLRKFTSTAMFELGLITLLGSTFLRNSNKGSLRPAFPIADDARSKILLTSRNKEVASHADGRGYLLELECLKEEDSWELFRKTAISNTNSSGYEAGARMKELGKEMVKHCAGLPLAIVVLGGILTTKCSPKEWQMVQENVKSYLNRAEGIVSSKQEEEDGWETAEDVAQGYLIELAERYMIQVRERDEATSKMETFQMHHLMRDLCLSRAKQQNFVFIVDRSDARSLSAINRKVHRVSVQKCIRVQYIQSPNLRSLLFFKAFLPSSRKLYIPFERRMLEMLNRQGRINIGDDEGELEGGLRYIFNNFKLPRVLNYGEEIYTGNLRCLQTLDLGVDHSVYVPDVIWMMEQLRHLYLPVRCKCKTKLKLGTLENLQTLVNFNTQICYLEDLTNMGKLRVLEINGAFKIEDFNREELDKNQLIIQSVYLQSLSIISDEEIDPMHLDHLLLSCYGSLTRCKLEEDPMPMLGRLPNLRVLEVENNGFIGERMLCFAPGFPHLYTLRLWGLDNLEELKVFDGAMPSLWRLEIENCGNLKSIC</sequence>
<comment type="caution">
    <text evidence="5">The sequence shown here is derived from an EMBL/GenBank/DDBJ whole genome shotgun (WGS) entry which is preliminary data.</text>
</comment>
<gene>
    <name evidence="5" type="ORF">V6N11_048441</name>
</gene>
<dbReference type="InterPro" id="IPR058922">
    <property type="entry name" value="WHD_DRP"/>
</dbReference>
<dbReference type="InterPro" id="IPR002182">
    <property type="entry name" value="NB-ARC"/>
</dbReference>
<keyword evidence="1" id="KW-0677">Repeat</keyword>
<feature type="domain" description="NB-ARC" evidence="3">
    <location>
        <begin position="87"/>
        <end position="135"/>
    </location>
</feature>
<dbReference type="Pfam" id="PF23559">
    <property type="entry name" value="WHD_DRP"/>
    <property type="match status" value="1"/>
</dbReference>
<dbReference type="InterPro" id="IPR027417">
    <property type="entry name" value="P-loop_NTPase"/>
</dbReference>
<evidence type="ECO:0000256" key="2">
    <source>
        <dbReference type="ARBA" id="ARBA00022821"/>
    </source>
</evidence>
<dbReference type="InterPro" id="IPR032675">
    <property type="entry name" value="LRR_dom_sf"/>
</dbReference>
<evidence type="ECO:0000313" key="6">
    <source>
        <dbReference type="Proteomes" id="UP001396334"/>
    </source>
</evidence>
<evidence type="ECO:0000259" key="4">
    <source>
        <dbReference type="Pfam" id="PF23559"/>
    </source>
</evidence>
<protein>
    <recommendedName>
        <fullName evidence="7">NB-ARC domain-containing protein</fullName>
    </recommendedName>
</protein>
<dbReference type="Gene3D" id="1.10.8.430">
    <property type="entry name" value="Helical domain of apoptotic protease-activating factors"/>
    <property type="match status" value="1"/>
</dbReference>
<keyword evidence="6" id="KW-1185">Reference proteome</keyword>
<evidence type="ECO:0000313" key="5">
    <source>
        <dbReference type="EMBL" id="KAK8992357.1"/>
    </source>
</evidence>
<accession>A0ABR2PVS0</accession>